<dbReference type="OrthoDB" id="3501663at2759"/>
<comment type="caution">
    <text evidence="4">The sequence shown here is derived from an EMBL/GenBank/DDBJ whole genome shotgun (WGS) entry which is preliminary data.</text>
</comment>
<name>A0A9P1MFG6_9PEZI</name>
<dbReference type="InterPro" id="IPR013108">
    <property type="entry name" value="Amidohydro_3"/>
</dbReference>
<organism evidence="4 5">
    <name type="scientific">Parascedosporium putredinis</name>
    <dbReference type="NCBI Taxonomy" id="1442378"/>
    <lineage>
        <taxon>Eukaryota</taxon>
        <taxon>Fungi</taxon>
        <taxon>Dikarya</taxon>
        <taxon>Ascomycota</taxon>
        <taxon>Pezizomycotina</taxon>
        <taxon>Sordariomycetes</taxon>
        <taxon>Hypocreomycetidae</taxon>
        <taxon>Microascales</taxon>
        <taxon>Microascaceae</taxon>
        <taxon>Parascedosporium</taxon>
    </lineage>
</organism>
<accession>A0A9P1MFG6</accession>
<feature type="transmembrane region" description="Helical" evidence="2">
    <location>
        <begin position="77"/>
        <end position="96"/>
    </location>
</feature>
<gene>
    <name evidence="4" type="ORF">PPNO1_LOCUS9694</name>
</gene>
<evidence type="ECO:0000256" key="2">
    <source>
        <dbReference type="SAM" id="Phobius"/>
    </source>
</evidence>
<feature type="region of interest" description="Disordered" evidence="1">
    <location>
        <begin position="1"/>
        <end position="23"/>
    </location>
</feature>
<dbReference type="SUPFAM" id="SSF51338">
    <property type="entry name" value="Composite domain of metallo-dependent hydrolases"/>
    <property type="match status" value="1"/>
</dbReference>
<keyword evidence="2" id="KW-0472">Membrane</keyword>
<dbReference type="InterPro" id="IPR011059">
    <property type="entry name" value="Metal-dep_hydrolase_composite"/>
</dbReference>
<feature type="transmembrane region" description="Helical" evidence="2">
    <location>
        <begin position="257"/>
        <end position="278"/>
    </location>
</feature>
<keyword evidence="5" id="KW-1185">Reference proteome</keyword>
<feature type="transmembrane region" description="Helical" evidence="2">
    <location>
        <begin position="117"/>
        <end position="141"/>
    </location>
</feature>
<evidence type="ECO:0000259" key="3">
    <source>
        <dbReference type="Pfam" id="PF07969"/>
    </source>
</evidence>
<evidence type="ECO:0000256" key="1">
    <source>
        <dbReference type="SAM" id="MobiDB-lite"/>
    </source>
</evidence>
<dbReference type="PANTHER" id="PTHR22642">
    <property type="entry name" value="IMIDAZOLONEPROPIONASE"/>
    <property type="match status" value="1"/>
</dbReference>
<keyword evidence="2" id="KW-0812">Transmembrane</keyword>
<feature type="domain" description="Amidohydrolase 3" evidence="3">
    <location>
        <begin position="376"/>
        <end position="620"/>
    </location>
</feature>
<dbReference type="Gene3D" id="3.20.20.140">
    <property type="entry name" value="Metal-dependent hydrolases"/>
    <property type="match status" value="2"/>
</dbReference>
<sequence>MAPVIVRPRPGSSGHTGSVGFALPTHRRPRRRLPIRVRPVPRHQLGQLRYLQPAPVPLEWMMGPSDVGTCPTANDTLVTFGVTALVIALGLTVAGCRPIANKASCGCLGKKGGSGVWWTWIFTTGLILLGNLASSLLVVNTEGYEHLVFRNVFALYASRPSFALAWMALLRIAVYRKSEYIYVDGYISSAIGELVLKIISAAFIGTTWKRLPNEPVKEYMKGVLIYMQVLPALVLVCMVVVPIWHRTPSEKTSGQKFLYAFAACIPLVAVVLGPWIYWTYFLSLPGSLWCPPKLASQGTLWTIFSILGGLVEHSQRRSKSDFTAVAIANPKGPRHSFANCLVIDNDTGRIAHVGSLTDPKVADIAATTATRQDMQGRFLPLDDCHNLADIRAKITAFAAAHPKAERILCSGWMPFMTGPGDAHSSMLEGLDPRPIFVDSKSLHSTWCNAAALRELAIDDATPAPPAASSTATPRATSRAVNAIKAAMDSYLSHGYTGLVEMAMEDNTWEALLALKEQEGGLPVHVAAYWLIRPSTTTEEALAQVDRVIELNRRFNAETSPECRIAGIKIICDGIVDACTAALTVPYSNGATYDMLWPLDALRPVVERAANAGLQCALHAIARVPRDARRLGQLGITASVQPVHADPAIIRAWPALLGSARCSRAFAYSDFAREGAVLALGSDAPTSPYDPFPNLYTATTRRSAREPASEEVVNPHFALSLAAALTALTEGSAYSSFADAWTGKLEAGKAADLAVIDMEWDVEKLLGAKVVQTWSRGKVVYDGERIE</sequence>
<dbReference type="Proteomes" id="UP000838763">
    <property type="component" value="Unassembled WGS sequence"/>
</dbReference>
<feature type="transmembrane region" description="Helical" evidence="2">
    <location>
        <begin position="225"/>
        <end position="245"/>
    </location>
</feature>
<protein>
    <recommendedName>
        <fullName evidence="3">Amidohydrolase 3 domain-containing protein</fullName>
    </recommendedName>
</protein>
<dbReference type="SUPFAM" id="SSF51556">
    <property type="entry name" value="Metallo-dependent hydrolases"/>
    <property type="match status" value="1"/>
</dbReference>
<reference evidence="4" key="1">
    <citation type="submission" date="2022-11" db="EMBL/GenBank/DDBJ databases">
        <authorList>
            <person name="Scott C."/>
            <person name="Bruce N."/>
        </authorList>
    </citation>
    <scope>NUCLEOTIDE SEQUENCE</scope>
</reference>
<feature type="domain" description="Amidohydrolase 3" evidence="3">
    <location>
        <begin position="624"/>
        <end position="780"/>
    </location>
</feature>
<dbReference type="InterPro" id="IPR032466">
    <property type="entry name" value="Metal_Hydrolase"/>
</dbReference>
<proteinExistence type="predicted"/>
<dbReference type="PANTHER" id="PTHR22642:SF20">
    <property type="entry name" value="AMIDOHYDROLASE 3 DOMAIN-CONTAINING PROTEIN"/>
    <property type="match status" value="1"/>
</dbReference>
<evidence type="ECO:0000313" key="4">
    <source>
        <dbReference type="EMBL" id="CAI4220151.1"/>
    </source>
</evidence>
<dbReference type="GO" id="GO:0016810">
    <property type="term" value="F:hydrolase activity, acting on carbon-nitrogen (but not peptide) bonds"/>
    <property type="evidence" value="ECO:0007669"/>
    <property type="project" value="InterPro"/>
</dbReference>
<keyword evidence="2" id="KW-1133">Transmembrane helix</keyword>
<dbReference type="EMBL" id="CALLCH030000021">
    <property type="protein sequence ID" value="CAI4220151.1"/>
    <property type="molecule type" value="Genomic_DNA"/>
</dbReference>
<evidence type="ECO:0000313" key="5">
    <source>
        <dbReference type="Proteomes" id="UP000838763"/>
    </source>
</evidence>
<dbReference type="Pfam" id="PF07969">
    <property type="entry name" value="Amidohydro_3"/>
    <property type="match status" value="2"/>
</dbReference>
<feature type="transmembrane region" description="Helical" evidence="2">
    <location>
        <begin position="186"/>
        <end position="205"/>
    </location>
</feature>
<feature type="transmembrane region" description="Helical" evidence="2">
    <location>
        <begin position="153"/>
        <end position="174"/>
    </location>
</feature>
<dbReference type="AlphaFoldDB" id="A0A9P1MFG6"/>